<feature type="active site" evidence="8">
    <location>
        <position position="209"/>
    </location>
</feature>
<dbReference type="PROSITE" id="PS51275">
    <property type="entry name" value="PEPTIDASE_C26_GGH"/>
    <property type="match status" value="1"/>
</dbReference>
<dbReference type="PANTHER" id="PTHR11315">
    <property type="entry name" value="PROTEASE FAMILY C26 GAMMA-GLUTAMYL HYDROLASE"/>
    <property type="match status" value="1"/>
</dbReference>
<dbReference type="EMBL" id="HBHK01007552">
    <property type="protein sequence ID" value="CAD9674265.1"/>
    <property type="molecule type" value="Transcribed_RNA"/>
</dbReference>
<evidence type="ECO:0000256" key="3">
    <source>
        <dbReference type="ARBA" id="ARBA00012886"/>
    </source>
</evidence>
<dbReference type="SUPFAM" id="SSF52317">
    <property type="entry name" value="Class I glutamine amidotransferase-like"/>
    <property type="match status" value="1"/>
</dbReference>
<gene>
    <name evidence="9" type="ORF">QSP1433_LOCUS4635</name>
</gene>
<keyword evidence="6 8" id="KW-0378">Hydrolase</keyword>
<evidence type="ECO:0000256" key="1">
    <source>
        <dbReference type="ARBA" id="ARBA00004239"/>
    </source>
</evidence>
<dbReference type="InterPro" id="IPR015527">
    <property type="entry name" value="Pept_C26_g-glut_hydrolase"/>
</dbReference>
<dbReference type="GO" id="GO:0005773">
    <property type="term" value="C:vacuole"/>
    <property type="evidence" value="ECO:0007669"/>
    <property type="project" value="TreeGrafter"/>
</dbReference>
<feature type="active site" description="Proton donor" evidence="7">
    <location>
        <position position="209"/>
    </location>
</feature>
<proteinExistence type="inferred from homology"/>
<name>A0A7S2RL29_9STRA</name>
<sequence>MTQLNETDNSHEFIAGSYVKFVEAAGARAVPIRCTASKKELTTLFHSINGVLIPGGGANLSLGHHFYDTAKVMFDLAIESNRNGTVFPIWGICLGFEALSILGAGDNTTVLTASGGFDSIDYPTTVTLTQKVEKSELLKFMPNKTLDAMQTQKTTYNWHEFGVTKDVFLGNKKLSRFFDILGTSVDKNGKQFIAMLEARNLPIYATQFHPEKSLFEWWGPSHIPHEPAAISLAAYFANFFVDKARCNSNRFKGGFKKACESVIQKSCDRHLVHPEEHLAEVYEWDVPRDMSL</sequence>
<keyword evidence="5" id="KW-0732">Signal</keyword>
<accession>A0A7S2RL29</accession>
<evidence type="ECO:0000256" key="6">
    <source>
        <dbReference type="ARBA" id="ARBA00022801"/>
    </source>
</evidence>
<evidence type="ECO:0000256" key="5">
    <source>
        <dbReference type="ARBA" id="ARBA00022729"/>
    </source>
</evidence>
<evidence type="ECO:0000256" key="7">
    <source>
        <dbReference type="PIRSR" id="PIRSR615527-1"/>
    </source>
</evidence>
<protein>
    <recommendedName>
        <fullName evidence="3 8">folate gamma-glutamyl hydrolase</fullName>
        <ecNumber evidence="3 8">3.4.19.9</ecNumber>
    </recommendedName>
</protein>
<dbReference type="EC" id="3.4.19.9" evidence="3 8"/>
<evidence type="ECO:0000256" key="2">
    <source>
        <dbReference type="ARBA" id="ARBA00011083"/>
    </source>
</evidence>
<evidence type="ECO:0000256" key="8">
    <source>
        <dbReference type="PROSITE-ProRule" id="PRU00607"/>
    </source>
</evidence>
<evidence type="ECO:0000256" key="4">
    <source>
        <dbReference type="ARBA" id="ARBA00022525"/>
    </source>
</evidence>
<dbReference type="Gene3D" id="3.40.50.880">
    <property type="match status" value="1"/>
</dbReference>
<dbReference type="InterPro" id="IPR011697">
    <property type="entry name" value="Peptidase_C26"/>
</dbReference>
<dbReference type="PANTHER" id="PTHR11315:SF0">
    <property type="entry name" value="FOLATE GAMMA-GLUTAMYL HYDROLASE"/>
    <property type="match status" value="1"/>
</dbReference>
<dbReference type="Pfam" id="PF07722">
    <property type="entry name" value="Peptidase_C26"/>
    <property type="match status" value="1"/>
</dbReference>
<dbReference type="PROSITE" id="PS51273">
    <property type="entry name" value="GATASE_TYPE_1"/>
    <property type="match status" value="1"/>
</dbReference>
<dbReference type="AlphaFoldDB" id="A0A7S2RL29"/>
<dbReference type="InterPro" id="IPR029062">
    <property type="entry name" value="Class_I_gatase-like"/>
</dbReference>
<dbReference type="GO" id="GO:0046900">
    <property type="term" value="P:tetrahydrofolylpolyglutamate metabolic process"/>
    <property type="evidence" value="ECO:0007669"/>
    <property type="project" value="TreeGrafter"/>
</dbReference>
<comment type="subcellular location">
    <subcellularLocation>
        <location evidence="1">Secreted</location>
        <location evidence="1">Extracellular space</location>
    </subcellularLocation>
</comment>
<comment type="similarity">
    <text evidence="2">Belongs to the peptidase C26 family.</text>
</comment>
<keyword evidence="4" id="KW-0964">Secreted</keyword>
<evidence type="ECO:0000313" key="9">
    <source>
        <dbReference type="EMBL" id="CAD9674265.1"/>
    </source>
</evidence>
<organism evidence="9">
    <name type="scientific">Mucochytrium quahogii</name>
    <dbReference type="NCBI Taxonomy" id="96639"/>
    <lineage>
        <taxon>Eukaryota</taxon>
        <taxon>Sar</taxon>
        <taxon>Stramenopiles</taxon>
        <taxon>Bigyra</taxon>
        <taxon>Labyrinthulomycetes</taxon>
        <taxon>Thraustochytrida</taxon>
        <taxon>Thraustochytriidae</taxon>
        <taxon>Mucochytrium</taxon>
    </lineage>
</organism>
<comment type="catalytic activity">
    <reaction evidence="8">
        <text>(6S)-5,6,7,8-tetrahydrofolyl-(gamma-L-Glu)(n) + (n-1) H2O = (6S)-5,6,7,8-tetrahydrofolate + (n-1) L-glutamate</text>
        <dbReference type="Rhea" id="RHEA:56784"/>
        <dbReference type="Rhea" id="RHEA-COMP:14738"/>
        <dbReference type="ChEBI" id="CHEBI:15377"/>
        <dbReference type="ChEBI" id="CHEBI:29985"/>
        <dbReference type="ChEBI" id="CHEBI:57453"/>
        <dbReference type="ChEBI" id="CHEBI:141005"/>
        <dbReference type="EC" id="3.4.19.9"/>
    </reaction>
</comment>
<dbReference type="GO" id="GO:0005576">
    <property type="term" value="C:extracellular region"/>
    <property type="evidence" value="ECO:0007669"/>
    <property type="project" value="UniProtKB-SubCell"/>
</dbReference>
<reference evidence="9" key="1">
    <citation type="submission" date="2021-01" db="EMBL/GenBank/DDBJ databases">
        <authorList>
            <person name="Corre E."/>
            <person name="Pelletier E."/>
            <person name="Niang G."/>
            <person name="Scheremetjew M."/>
            <person name="Finn R."/>
            <person name="Kale V."/>
            <person name="Holt S."/>
            <person name="Cochrane G."/>
            <person name="Meng A."/>
            <person name="Brown T."/>
            <person name="Cohen L."/>
        </authorList>
    </citation>
    <scope>NUCLEOTIDE SEQUENCE</scope>
    <source>
        <strain evidence="9">NY070348D</strain>
    </source>
</reference>
<dbReference type="GO" id="GO:0034722">
    <property type="term" value="F:gamma-glutamyl-peptidase activity"/>
    <property type="evidence" value="ECO:0007669"/>
    <property type="project" value="UniProtKB-UniRule"/>
</dbReference>
<feature type="active site" description="Nucleophile" evidence="7 8">
    <location>
        <position position="93"/>
    </location>
</feature>